<reference evidence="1 2" key="1">
    <citation type="journal article" date="2016" name="Nat. Commun.">
        <title>Thousands of microbial genomes shed light on interconnected biogeochemical processes in an aquifer system.</title>
        <authorList>
            <person name="Anantharaman K."/>
            <person name="Brown C.T."/>
            <person name="Hug L.A."/>
            <person name="Sharon I."/>
            <person name="Castelle C.J."/>
            <person name="Probst A.J."/>
            <person name="Thomas B.C."/>
            <person name="Singh A."/>
            <person name="Wilkins M.J."/>
            <person name="Karaoz U."/>
            <person name="Brodie E.L."/>
            <person name="Williams K.H."/>
            <person name="Hubbard S.S."/>
            <person name="Banfield J.F."/>
        </authorList>
    </citation>
    <scope>NUCLEOTIDE SEQUENCE [LARGE SCALE GENOMIC DNA]</scope>
</reference>
<sequence>MATAETDHPGSTEKVTPKYLRDSAAHLATQFGTEVPVYKDLMAAANALQDGDRAKAERILGVKLQP</sequence>
<organism evidence="1 2">
    <name type="scientific">Candidatus Woesebacteria bacterium RBG_13_46_13</name>
    <dbReference type="NCBI Taxonomy" id="1802479"/>
    <lineage>
        <taxon>Bacteria</taxon>
        <taxon>Candidatus Woeseibacteriota</taxon>
    </lineage>
</organism>
<comment type="caution">
    <text evidence="1">The sequence shown here is derived from an EMBL/GenBank/DDBJ whole genome shotgun (WGS) entry which is preliminary data.</text>
</comment>
<dbReference type="AlphaFoldDB" id="A0A1F7X4P8"/>
<dbReference type="EMBL" id="MGFR01000002">
    <property type="protein sequence ID" value="OGM09987.1"/>
    <property type="molecule type" value="Genomic_DNA"/>
</dbReference>
<accession>A0A1F7X4P8</accession>
<protein>
    <submittedName>
        <fullName evidence="1">Uncharacterized protein</fullName>
    </submittedName>
</protein>
<proteinExistence type="predicted"/>
<dbReference type="STRING" id="1802479.A2Y68_01000"/>
<dbReference type="Proteomes" id="UP000176778">
    <property type="component" value="Unassembled WGS sequence"/>
</dbReference>
<evidence type="ECO:0000313" key="2">
    <source>
        <dbReference type="Proteomes" id="UP000176778"/>
    </source>
</evidence>
<name>A0A1F7X4P8_9BACT</name>
<gene>
    <name evidence="1" type="ORF">A2Y68_01000</name>
</gene>
<evidence type="ECO:0000313" key="1">
    <source>
        <dbReference type="EMBL" id="OGM09987.1"/>
    </source>
</evidence>